<dbReference type="EMBL" id="CP047394">
    <property type="protein sequence ID" value="QHE62530.1"/>
    <property type="molecule type" value="Genomic_DNA"/>
</dbReference>
<gene>
    <name evidence="1" type="ORF">FHE72_17005</name>
</gene>
<dbReference type="RefSeq" id="WP_159362437.1">
    <property type="nucleotide sequence ID" value="NZ_CP047394.1"/>
</dbReference>
<evidence type="ECO:0000313" key="2">
    <source>
        <dbReference type="Proteomes" id="UP000465062"/>
    </source>
</evidence>
<organism evidence="1 2">
    <name type="scientific">Rossellomorea vietnamensis</name>
    <dbReference type="NCBI Taxonomy" id="218284"/>
    <lineage>
        <taxon>Bacteria</taxon>
        <taxon>Bacillati</taxon>
        <taxon>Bacillota</taxon>
        <taxon>Bacilli</taxon>
        <taxon>Bacillales</taxon>
        <taxon>Bacillaceae</taxon>
        <taxon>Rossellomorea</taxon>
    </lineage>
</organism>
<name>A0A6I6UV31_9BACI</name>
<dbReference type="AlphaFoldDB" id="A0A6I6UV31"/>
<accession>A0A6I6UV31</accession>
<proteinExistence type="predicted"/>
<protein>
    <submittedName>
        <fullName evidence="1">Uncharacterized protein</fullName>
    </submittedName>
</protein>
<dbReference type="KEGG" id="bvq:FHE72_17005"/>
<reference evidence="1 2" key="1">
    <citation type="submission" date="2019-06" db="EMBL/GenBank/DDBJ databases">
        <title>An operon consisting of a P-type ATPase gene and a transcriptional regular gene given the different cadmium resistance in Bacillus vietamensis 151-6 and Bacillus marisflavi 151-25.</title>
        <authorList>
            <person name="Yu X."/>
        </authorList>
    </citation>
    <scope>NUCLEOTIDE SEQUENCE [LARGE SCALE GENOMIC DNA]</scope>
    <source>
        <strain evidence="1 2">151-6</strain>
    </source>
</reference>
<evidence type="ECO:0000313" key="1">
    <source>
        <dbReference type="EMBL" id="QHE62530.1"/>
    </source>
</evidence>
<dbReference type="Proteomes" id="UP000465062">
    <property type="component" value="Chromosome"/>
</dbReference>
<sequence>MKPFTPEEQQQSIEAFRSVIRKSENALARMNPGTPQTNLLEKRLNAARIGEEILHA</sequence>